<evidence type="ECO:0000256" key="5">
    <source>
        <dbReference type="ARBA" id="ARBA00023136"/>
    </source>
</evidence>
<organism evidence="7 8">
    <name type="scientific">Popillia japonica</name>
    <name type="common">Japanese beetle</name>
    <dbReference type="NCBI Taxonomy" id="7064"/>
    <lineage>
        <taxon>Eukaryota</taxon>
        <taxon>Metazoa</taxon>
        <taxon>Ecdysozoa</taxon>
        <taxon>Arthropoda</taxon>
        <taxon>Hexapoda</taxon>
        <taxon>Insecta</taxon>
        <taxon>Pterygota</taxon>
        <taxon>Neoptera</taxon>
        <taxon>Endopterygota</taxon>
        <taxon>Coleoptera</taxon>
        <taxon>Polyphaga</taxon>
        <taxon>Scarabaeiformia</taxon>
        <taxon>Scarabaeidae</taxon>
        <taxon>Rutelinae</taxon>
        <taxon>Popillia</taxon>
    </lineage>
</organism>
<proteinExistence type="inferred from homology"/>
<keyword evidence="5 6" id="KW-0472">Membrane</keyword>
<dbReference type="AlphaFoldDB" id="A0AAW1JWQ2"/>
<dbReference type="PIRSF" id="PIRSF002419">
    <property type="entry name" value="Tetraspanin"/>
    <property type="match status" value="1"/>
</dbReference>
<evidence type="ECO:0000313" key="7">
    <source>
        <dbReference type="EMBL" id="KAK9709022.1"/>
    </source>
</evidence>
<dbReference type="Gene3D" id="1.10.1450.10">
    <property type="entry name" value="Tetraspanin"/>
    <property type="match status" value="1"/>
</dbReference>
<keyword evidence="4 6" id="KW-1133">Transmembrane helix</keyword>
<dbReference type="InterPro" id="IPR000301">
    <property type="entry name" value="Tetraspanin_animals"/>
</dbReference>
<feature type="transmembrane region" description="Helical" evidence="6">
    <location>
        <begin position="88"/>
        <end position="107"/>
    </location>
</feature>
<dbReference type="PRINTS" id="PR00259">
    <property type="entry name" value="TMFOUR"/>
</dbReference>
<comment type="caution">
    <text evidence="7">The sequence shown here is derived from an EMBL/GenBank/DDBJ whole genome shotgun (WGS) entry which is preliminary data.</text>
</comment>
<evidence type="ECO:0000256" key="2">
    <source>
        <dbReference type="ARBA" id="ARBA00006840"/>
    </source>
</evidence>
<feature type="transmembrane region" description="Helical" evidence="6">
    <location>
        <begin position="12"/>
        <end position="35"/>
    </location>
</feature>
<dbReference type="GO" id="GO:0005886">
    <property type="term" value="C:plasma membrane"/>
    <property type="evidence" value="ECO:0007669"/>
    <property type="project" value="TreeGrafter"/>
</dbReference>
<comment type="similarity">
    <text evidence="2 6">Belongs to the tetraspanin (TM4SF) family.</text>
</comment>
<reference evidence="7 8" key="1">
    <citation type="journal article" date="2024" name="BMC Genomics">
        <title>De novo assembly and annotation of Popillia japonica's genome with initial clues to its potential as an invasive pest.</title>
        <authorList>
            <person name="Cucini C."/>
            <person name="Boschi S."/>
            <person name="Funari R."/>
            <person name="Cardaioli E."/>
            <person name="Iannotti N."/>
            <person name="Marturano G."/>
            <person name="Paoli F."/>
            <person name="Bruttini M."/>
            <person name="Carapelli A."/>
            <person name="Frati F."/>
            <person name="Nardi F."/>
        </authorList>
    </citation>
    <scope>NUCLEOTIDE SEQUENCE [LARGE SCALE GENOMIC DNA]</scope>
    <source>
        <strain evidence="7">DMR45628</strain>
    </source>
</reference>
<evidence type="ECO:0000256" key="4">
    <source>
        <dbReference type="ARBA" id="ARBA00022989"/>
    </source>
</evidence>
<evidence type="ECO:0000256" key="1">
    <source>
        <dbReference type="ARBA" id="ARBA00004141"/>
    </source>
</evidence>
<dbReference type="SUPFAM" id="SSF48652">
    <property type="entry name" value="Tetraspanin"/>
    <property type="match status" value="1"/>
</dbReference>
<feature type="transmembrane region" description="Helical" evidence="6">
    <location>
        <begin position="55"/>
        <end position="76"/>
    </location>
</feature>
<dbReference type="PANTHER" id="PTHR19282:SF456">
    <property type="entry name" value="CD63 MOLECULE"/>
    <property type="match status" value="1"/>
</dbReference>
<keyword evidence="8" id="KW-1185">Reference proteome</keyword>
<sequence>MTLSWSAKAIKYLLFVFNLVFFIIGIVILSVGVSVKAYYTGYETFLDDQYFSAPNLLIAIGVIIFFIAFFGCCGAIKDNYCMMITFSTLLILVFILQLAAGIAGYALKNQTVAFLSKELLGSMGHYNTTNGTQITELWDHIQPQFQCCGVTNGTDWVTQLNTTNESVPTSCCWHIYGSIGYTNCTLESDNIYTRGCLSAFGDYIKSHALTIGGVGIGFAVVQLLGIVFACHLSSQFKMNYDNM</sequence>
<dbReference type="Pfam" id="PF00335">
    <property type="entry name" value="Tetraspanin"/>
    <property type="match status" value="1"/>
</dbReference>
<gene>
    <name evidence="7" type="ORF">QE152_g26885</name>
</gene>
<keyword evidence="3 6" id="KW-0812">Transmembrane</keyword>
<protein>
    <recommendedName>
        <fullName evidence="6">Tetraspanin</fullName>
    </recommendedName>
</protein>
<dbReference type="InterPro" id="IPR008952">
    <property type="entry name" value="Tetraspanin_EC2_sf"/>
</dbReference>
<dbReference type="EMBL" id="JASPKY010000318">
    <property type="protein sequence ID" value="KAK9709022.1"/>
    <property type="molecule type" value="Genomic_DNA"/>
</dbReference>
<evidence type="ECO:0000313" key="8">
    <source>
        <dbReference type="Proteomes" id="UP001458880"/>
    </source>
</evidence>
<evidence type="ECO:0000256" key="6">
    <source>
        <dbReference type="RuleBase" id="RU361218"/>
    </source>
</evidence>
<feature type="transmembrane region" description="Helical" evidence="6">
    <location>
        <begin position="208"/>
        <end position="230"/>
    </location>
</feature>
<name>A0AAW1JWQ2_POPJA</name>
<accession>A0AAW1JWQ2</accession>
<dbReference type="Proteomes" id="UP001458880">
    <property type="component" value="Unassembled WGS sequence"/>
</dbReference>
<dbReference type="PANTHER" id="PTHR19282">
    <property type="entry name" value="TETRASPANIN"/>
    <property type="match status" value="1"/>
</dbReference>
<dbReference type="CDD" id="cd03127">
    <property type="entry name" value="tetraspanin_LEL"/>
    <property type="match status" value="1"/>
</dbReference>
<evidence type="ECO:0000256" key="3">
    <source>
        <dbReference type="ARBA" id="ARBA00022692"/>
    </source>
</evidence>
<dbReference type="InterPro" id="IPR018499">
    <property type="entry name" value="Tetraspanin/Peripherin"/>
</dbReference>
<comment type="subcellular location">
    <subcellularLocation>
        <location evidence="1 6">Membrane</location>
        <topology evidence="1 6">Multi-pass membrane protein</topology>
    </subcellularLocation>
</comment>